<reference evidence="2" key="1">
    <citation type="submission" date="2007-06" db="EMBL/GenBank/DDBJ databases">
        <title>Complete sequence of Alkaliphilus metalliredigens QYMF.</title>
        <authorList>
            <consortium name="US DOE Joint Genome Institute"/>
            <person name="Copeland A."/>
            <person name="Lucas S."/>
            <person name="Lapidus A."/>
            <person name="Barry K."/>
            <person name="Detter J.C."/>
            <person name="Glavina del Rio T."/>
            <person name="Hammon N."/>
            <person name="Israni S."/>
            <person name="Dalin E."/>
            <person name="Tice H."/>
            <person name="Pitluck S."/>
            <person name="Chertkov O."/>
            <person name="Brettin T."/>
            <person name="Bruce D."/>
            <person name="Han C."/>
            <person name="Schmutz J."/>
            <person name="Larimer F."/>
            <person name="Land M."/>
            <person name="Hauser L."/>
            <person name="Kyrpides N."/>
            <person name="Mikhailova N."/>
            <person name="Ye Q."/>
            <person name="Zhou J."/>
            <person name="Fields M."/>
            <person name="Richardson P."/>
        </authorList>
    </citation>
    <scope>NUCLEOTIDE SEQUENCE</scope>
    <source>
        <strain evidence="2">QYMF</strain>
    </source>
</reference>
<dbReference type="InterPro" id="IPR002559">
    <property type="entry name" value="Transposase_11"/>
</dbReference>
<keyword evidence="4" id="KW-1185">Reference proteome</keyword>
<dbReference type="eggNOG" id="COG5421">
    <property type="taxonomic scope" value="Bacteria"/>
</dbReference>
<gene>
    <name evidence="2" type="ordered locus">Amet_0118</name>
    <name evidence="3" type="ordered locus">Amet_2775</name>
</gene>
<reference evidence="4" key="2">
    <citation type="journal article" date="2016" name="Genome Announc.">
        <title>Complete genome sequence of Alkaliphilus metalliredigens strain QYMF, an alkaliphilic and metal-reducing bacterium isolated from borax-contaminated leachate ponds.</title>
        <authorList>
            <person name="Hwang C."/>
            <person name="Copeland A."/>
            <person name="Lucas S."/>
            <person name="Lapidus A."/>
            <person name="Barry K."/>
            <person name="Detter J.C."/>
            <person name="Glavina Del Rio T."/>
            <person name="Hammon N."/>
            <person name="Israni S."/>
            <person name="Dalin E."/>
            <person name="Tice H."/>
            <person name="Pitluck S."/>
            <person name="Chertkov O."/>
            <person name="Brettin T."/>
            <person name="Bruce D."/>
            <person name="Han C."/>
            <person name="Schmutz J."/>
            <person name="Larimer F."/>
            <person name="Land M.L."/>
            <person name="Hauser L."/>
            <person name="Kyrpides N."/>
            <person name="Mikhailova N."/>
            <person name="Ye Q."/>
            <person name="Zhou J."/>
            <person name="Richardson P."/>
            <person name="Fields M.W."/>
        </authorList>
    </citation>
    <scope>NUCLEOTIDE SEQUENCE [LARGE SCALE GENOMIC DNA]</scope>
    <source>
        <strain evidence="4">QYMF</strain>
    </source>
</reference>
<dbReference type="KEGG" id="amt:Amet_0118"/>
<dbReference type="PANTHER" id="PTHR34614">
    <property type="match status" value="1"/>
</dbReference>
<dbReference type="InterPro" id="IPR047654">
    <property type="entry name" value="IS1634_transpos"/>
</dbReference>
<name>A6TJJ1_ALKMQ</name>
<sequence length="624" mass="73048">MEGLCMYISKSKRPNGKYFISIAKGIRDPETKKSKKIQIKGFGTHDLDSKSGKKALVQAEAELKEMIRLDEASRGFENFEDFIVSMSKDKLSLKHKNIGYLPYLEIFNQLELQSFFSKMVKDSKLDYSFSDMMFYQVLGRLFNPSSKLEVATRKDDFLYDFNFVNNDNIYSSLDVFSGFNKHKSKALQDGIQVINDMEILLDTVDSEAKKILETNINNTSHELEELITSYDSNFEMNENKLFKHLNKHMEKIVPERNISLAFYDCTTYYFESFDEDGFRERGMSKDNKRNETQVVMGLLIDTNGIPISYRLFKGNKHELHTMEEVIDDILNNYTIKEIIIVADRGLNSRANLEMIRGKGLNYIVGSKGSAVPKDLKEKKFNSSWNITSKAEAKYKSGYITSKRKVSHNDETYDELIIKKYSDVYKEREMFKQDKMLERAKKNIKDFTINSTTKSKSKYYKAVDNPKEKINIEIDEEKIKQEQENFGYFYIVTNKVEMNPADIMVAYKSLYKIEESFRILKTNLKARPVYHFKERRIRSHFLICYLALVIQRVLEYKLEEKNVEISTHEIINGLEGFVIDEIDYKVDKLYMISDKLFKSKINQDIFKIEKNVLLSNEISNIIKKM</sequence>
<dbReference type="Pfam" id="PF01609">
    <property type="entry name" value="DDE_Tnp_1"/>
    <property type="match status" value="1"/>
</dbReference>
<feature type="domain" description="Transposase IS4-like" evidence="1">
    <location>
        <begin position="273"/>
        <end position="548"/>
    </location>
</feature>
<protein>
    <submittedName>
        <fullName evidence="2">Transposase, IS4 family protein</fullName>
    </submittedName>
</protein>
<organism evidence="2 4">
    <name type="scientific">Alkaliphilus metalliredigens (strain QYMF)</name>
    <dbReference type="NCBI Taxonomy" id="293826"/>
    <lineage>
        <taxon>Bacteria</taxon>
        <taxon>Bacillati</taxon>
        <taxon>Bacillota</taxon>
        <taxon>Clostridia</taxon>
        <taxon>Peptostreptococcales</taxon>
        <taxon>Natronincolaceae</taxon>
        <taxon>Alkaliphilus</taxon>
    </lineage>
</organism>
<evidence type="ECO:0000259" key="1">
    <source>
        <dbReference type="Pfam" id="PF01609"/>
    </source>
</evidence>
<evidence type="ECO:0000313" key="4">
    <source>
        <dbReference type="Proteomes" id="UP000001572"/>
    </source>
</evidence>
<dbReference type="AlphaFoldDB" id="A6TJJ1"/>
<proteinExistence type="predicted"/>
<dbReference type="OrthoDB" id="9767746at2"/>
<evidence type="ECO:0000313" key="2">
    <source>
        <dbReference type="EMBL" id="ABR46359.1"/>
    </source>
</evidence>
<dbReference type="GO" id="GO:0003677">
    <property type="term" value="F:DNA binding"/>
    <property type="evidence" value="ECO:0007669"/>
    <property type="project" value="InterPro"/>
</dbReference>
<dbReference type="Proteomes" id="UP000001572">
    <property type="component" value="Chromosome"/>
</dbReference>
<dbReference type="STRING" id="293826.Amet_0118"/>
<dbReference type="KEGG" id="amt:Amet_2775"/>
<dbReference type="PANTHER" id="PTHR34614:SF2">
    <property type="entry name" value="TRANSPOSASE IS4-LIKE DOMAIN-CONTAINING PROTEIN"/>
    <property type="match status" value="1"/>
</dbReference>
<accession>A6TJJ1</accession>
<evidence type="ECO:0000313" key="3">
    <source>
        <dbReference type="EMBL" id="ABR48925.1"/>
    </source>
</evidence>
<dbReference type="SUPFAM" id="SSF53098">
    <property type="entry name" value="Ribonuclease H-like"/>
    <property type="match status" value="1"/>
</dbReference>
<dbReference type="NCBIfam" id="NF033559">
    <property type="entry name" value="transpos_IS1634"/>
    <property type="match status" value="1"/>
</dbReference>
<dbReference type="GO" id="GO:0004803">
    <property type="term" value="F:transposase activity"/>
    <property type="evidence" value="ECO:0007669"/>
    <property type="project" value="InterPro"/>
</dbReference>
<dbReference type="EMBL" id="CP000724">
    <property type="protein sequence ID" value="ABR46359.1"/>
    <property type="molecule type" value="Genomic_DNA"/>
</dbReference>
<dbReference type="InterPro" id="IPR012337">
    <property type="entry name" value="RNaseH-like_sf"/>
</dbReference>
<dbReference type="EMBL" id="CP000724">
    <property type="protein sequence ID" value="ABR48925.1"/>
    <property type="molecule type" value="Genomic_DNA"/>
</dbReference>
<dbReference type="GO" id="GO:0006313">
    <property type="term" value="P:DNA transposition"/>
    <property type="evidence" value="ECO:0007669"/>
    <property type="project" value="InterPro"/>
</dbReference>
<dbReference type="HOGENOM" id="CLU_022426_4_1_9"/>